<comment type="catalytic activity">
    <reaction evidence="1 11">
        <text>Hydrolysis of terminal, non-reducing beta-D-glucosyl residues with release of beta-D-glucose.</text>
        <dbReference type="EC" id="3.2.1.21"/>
    </reaction>
</comment>
<keyword evidence="7" id="KW-0325">Glycoprotein</keyword>
<evidence type="ECO:0000313" key="15">
    <source>
        <dbReference type="Proteomes" id="UP000076738"/>
    </source>
</evidence>
<dbReference type="PROSITE" id="PS00775">
    <property type="entry name" value="GLYCOSYL_HYDROL_F3"/>
    <property type="match status" value="1"/>
</dbReference>
<dbReference type="InterPro" id="IPR019800">
    <property type="entry name" value="Glyco_hydro_3_AS"/>
</dbReference>
<feature type="signal peptide" evidence="12">
    <location>
        <begin position="1"/>
        <end position="18"/>
    </location>
</feature>
<dbReference type="Pfam" id="PF01915">
    <property type="entry name" value="Glyco_hydro_3_C"/>
    <property type="match status" value="1"/>
</dbReference>
<evidence type="ECO:0000256" key="4">
    <source>
        <dbReference type="ARBA" id="ARBA00012744"/>
    </source>
</evidence>
<organism evidence="14 15">
    <name type="scientific">Calocera viscosa (strain TUFC12733)</name>
    <dbReference type="NCBI Taxonomy" id="1330018"/>
    <lineage>
        <taxon>Eukaryota</taxon>
        <taxon>Fungi</taxon>
        <taxon>Dikarya</taxon>
        <taxon>Basidiomycota</taxon>
        <taxon>Agaricomycotina</taxon>
        <taxon>Dacrymycetes</taxon>
        <taxon>Dacrymycetales</taxon>
        <taxon>Dacrymycetaceae</taxon>
        <taxon>Calocera</taxon>
    </lineage>
</organism>
<dbReference type="PANTHER" id="PTHR42715">
    <property type="entry name" value="BETA-GLUCOSIDASE"/>
    <property type="match status" value="1"/>
</dbReference>
<dbReference type="Pfam" id="PF00933">
    <property type="entry name" value="Glyco_hydro_3"/>
    <property type="match status" value="1"/>
</dbReference>
<dbReference type="SMART" id="SM01217">
    <property type="entry name" value="Fn3_like"/>
    <property type="match status" value="1"/>
</dbReference>
<protein>
    <recommendedName>
        <fullName evidence="4 11">beta-glucosidase</fullName>
        <ecNumber evidence="4 11">3.2.1.21</ecNumber>
    </recommendedName>
</protein>
<evidence type="ECO:0000259" key="13">
    <source>
        <dbReference type="SMART" id="SM01217"/>
    </source>
</evidence>
<dbReference type="AlphaFoldDB" id="A0A167QYX9"/>
<name>A0A167QYX9_CALVF</name>
<dbReference type="FunFam" id="3.20.20.300:FF:000002">
    <property type="entry name" value="Probable beta-glucosidase"/>
    <property type="match status" value="1"/>
</dbReference>
<dbReference type="Gene3D" id="3.20.20.300">
    <property type="entry name" value="Glycoside hydrolase, family 3, N-terminal domain"/>
    <property type="match status" value="1"/>
</dbReference>
<dbReference type="PANTHER" id="PTHR42715:SF2">
    <property type="entry name" value="BETA-GLUCOSIDASE F-RELATED"/>
    <property type="match status" value="1"/>
</dbReference>
<evidence type="ECO:0000256" key="5">
    <source>
        <dbReference type="ARBA" id="ARBA00022801"/>
    </source>
</evidence>
<dbReference type="InterPro" id="IPR013783">
    <property type="entry name" value="Ig-like_fold"/>
</dbReference>
<keyword evidence="10 11" id="KW-0624">Polysaccharide degradation</keyword>
<dbReference type="GO" id="GO:0008422">
    <property type="term" value="F:beta-glucosidase activity"/>
    <property type="evidence" value="ECO:0007669"/>
    <property type="project" value="UniProtKB-EC"/>
</dbReference>
<dbReference type="OrthoDB" id="416222at2759"/>
<dbReference type="SUPFAM" id="SSF51445">
    <property type="entry name" value="(Trans)glycosidases"/>
    <property type="match status" value="1"/>
</dbReference>
<comment type="similarity">
    <text evidence="3 11">Belongs to the glycosyl hydrolase 3 family.</text>
</comment>
<dbReference type="Gene3D" id="2.60.40.10">
    <property type="entry name" value="Immunoglobulins"/>
    <property type="match status" value="1"/>
</dbReference>
<dbReference type="InterPro" id="IPR036881">
    <property type="entry name" value="Glyco_hydro_3_C_sf"/>
</dbReference>
<keyword evidence="8 11" id="KW-0119">Carbohydrate metabolism</keyword>
<dbReference type="InterPro" id="IPR036962">
    <property type="entry name" value="Glyco_hydro_3_N_sf"/>
</dbReference>
<evidence type="ECO:0000256" key="11">
    <source>
        <dbReference type="RuleBase" id="RU361161"/>
    </source>
</evidence>
<dbReference type="EC" id="3.2.1.21" evidence="4 11"/>
<gene>
    <name evidence="14" type="ORF">CALVIDRAFT_476223</name>
</gene>
<reference evidence="14 15" key="1">
    <citation type="journal article" date="2016" name="Mol. Biol. Evol.">
        <title>Comparative Genomics of Early-Diverging Mushroom-Forming Fungi Provides Insights into the Origins of Lignocellulose Decay Capabilities.</title>
        <authorList>
            <person name="Nagy L.G."/>
            <person name="Riley R."/>
            <person name="Tritt A."/>
            <person name="Adam C."/>
            <person name="Daum C."/>
            <person name="Floudas D."/>
            <person name="Sun H."/>
            <person name="Yadav J.S."/>
            <person name="Pangilinan J."/>
            <person name="Larsson K.H."/>
            <person name="Matsuura K."/>
            <person name="Barry K."/>
            <person name="Labutti K."/>
            <person name="Kuo R."/>
            <person name="Ohm R.A."/>
            <person name="Bhattacharya S.S."/>
            <person name="Shirouzu T."/>
            <person name="Yoshinaga Y."/>
            <person name="Martin F.M."/>
            <person name="Grigoriev I.V."/>
            <person name="Hibbett D.S."/>
        </authorList>
    </citation>
    <scope>NUCLEOTIDE SEQUENCE [LARGE SCALE GENOMIC DNA]</scope>
    <source>
        <strain evidence="14 15">TUFC12733</strain>
    </source>
</reference>
<keyword evidence="9 11" id="KW-0326">Glycosidase</keyword>
<dbReference type="FunFam" id="3.40.50.1700:FF:000003">
    <property type="entry name" value="Probable beta-glucosidase"/>
    <property type="match status" value="1"/>
</dbReference>
<evidence type="ECO:0000256" key="12">
    <source>
        <dbReference type="SAM" id="SignalP"/>
    </source>
</evidence>
<dbReference type="InterPro" id="IPR001764">
    <property type="entry name" value="Glyco_hydro_3_N"/>
</dbReference>
<accession>A0A167QYX9</accession>
<keyword evidence="12" id="KW-0732">Signal</keyword>
<keyword evidence="6" id="KW-0136">Cellulose degradation</keyword>
<dbReference type="SUPFAM" id="SSF52279">
    <property type="entry name" value="Beta-D-glucan exohydrolase, C-terminal domain"/>
    <property type="match status" value="1"/>
</dbReference>
<dbReference type="PRINTS" id="PR00133">
    <property type="entry name" value="GLHYDRLASE3"/>
</dbReference>
<dbReference type="InterPro" id="IPR026891">
    <property type="entry name" value="Fn3-like"/>
</dbReference>
<evidence type="ECO:0000256" key="9">
    <source>
        <dbReference type="ARBA" id="ARBA00023295"/>
    </source>
</evidence>
<comment type="pathway">
    <text evidence="2 11">Glycan metabolism; cellulose degradation.</text>
</comment>
<keyword evidence="5 11" id="KW-0378">Hydrolase</keyword>
<evidence type="ECO:0000256" key="2">
    <source>
        <dbReference type="ARBA" id="ARBA00004987"/>
    </source>
</evidence>
<evidence type="ECO:0000256" key="1">
    <source>
        <dbReference type="ARBA" id="ARBA00000448"/>
    </source>
</evidence>
<feature type="chain" id="PRO_5007891703" description="beta-glucosidase" evidence="12">
    <location>
        <begin position="19"/>
        <end position="812"/>
    </location>
</feature>
<feature type="domain" description="Fibronectin type III-like" evidence="13">
    <location>
        <begin position="732"/>
        <end position="801"/>
    </location>
</feature>
<evidence type="ECO:0000256" key="8">
    <source>
        <dbReference type="ARBA" id="ARBA00023277"/>
    </source>
</evidence>
<dbReference type="STRING" id="1330018.A0A167QYX9"/>
<keyword evidence="15" id="KW-1185">Reference proteome</keyword>
<proteinExistence type="inferred from homology"/>
<evidence type="ECO:0000256" key="3">
    <source>
        <dbReference type="ARBA" id="ARBA00005336"/>
    </source>
</evidence>
<dbReference type="UniPathway" id="UPA00696"/>
<dbReference type="InterPro" id="IPR050288">
    <property type="entry name" value="Cellulose_deg_GH3"/>
</dbReference>
<dbReference type="EMBL" id="KV417269">
    <property type="protein sequence ID" value="KZP00391.1"/>
    <property type="molecule type" value="Genomic_DNA"/>
</dbReference>
<dbReference type="Proteomes" id="UP000076738">
    <property type="component" value="Unassembled WGS sequence"/>
</dbReference>
<evidence type="ECO:0000256" key="6">
    <source>
        <dbReference type="ARBA" id="ARBA00023001"/>
    </source>
</evidence>
<evidence type="ECO:0000313" key="14">
    <source>
        <dbReference type="EMBL" id="KZP00391.1"/>
    </source>
</evidence>
<evidence type="ECO:0000256" key="7">
    <source>
        <dbReference type="ARBA" id="ARBA00023180"/>
    </source>
</evidence>
<sequence>MLFLSVLLVGLCALGANADIVTGMPDPAPPGYEEWMSPLVLPAKTVSGDGPWASAVARAREFVANLTLEEKVNLTTGAGSDGRCVGVTGSIPRLNFTAFCLEDSPLGVRFTDFASAFPAGINVAMTWDKQMMYDRGYAMGQEHYGKGVNMALGPMTNMGRVQAGGRNWEGFGGDPYLSGWATYQTVSGMQAAGVIATVKHYIGNEQEHYRGGGGAYQVYSSNIDDRTMHEVYAWPFAEAVRAGVGSVMCSYNKKVLLHLVLHWYAHPSLFRINQTQACQNSKTLNGILKEELDFQGFIMSDWTAIISGADSVLAGCDMNMPGFMSYSDPEEHDPDTAVYSYWGSNLIEMVYNGSVPETRVDDMVTRIMAAYYQMGQDKNYPAVNFDVSTENTYLGGQLVNEHVNVMGSHGQTIREIGAASTIVLKNTGVLPVDVTKYKHYGIFGSDAGPNPDGPNGCSDRGCDQGTLAMGWGSGTANFPYLIDPLAAITSFVYSKEPDTVLEGILSDFNYAAINQVASQADICLVFANADSGEGYITVDNNAGDRNNLTLWHGGEALINASTTYCNNTIVVLHTSGAVTMEGWITNENITAVIFAALPGQESGNSLVDVLFGAVTPSGKLPYTIAKERSDYPADVLYTSDQTTPQITYEEALKIDYRWFDSLNITPRFEFGFGLSYTTFEYSELNIWEVGLYDSYPYANASLVAPGGSTDLFYTAFGVSFHVTNTGPRDGAEVSQLYLGFPESAGEPPKVLRGFEKTYITSQNTATVVLGLLKHDISIWDVVSQSWVVPSGTFTVMIGASSRDIRLNGTFTV</sequence>
<dbReference type="InterPro" id="IPR002772">
    <property type="entry name" value="Glyco_hydro_3_C"/>
</dbReference>
<dbReference type="Pfam" id="PF14310">
    <property type="entry name" value="Fn3-like"/>
    <property type="match status" value="1"/>
</dbReference>
<dbReference type="Gene3D" id="3.40.50.1700">
    <property type="entry name" value="Glycoside hydrolase family 3 C-terminal domain"/>
    <property type="match status" value="1"/>
</dbReference>
<evidence type="ECO:0000256" key="10">
    <source>
        <dbReference type="ARBA" id="ARBA00023326"/>
    </source>
</evidence>
<dbReference type="GO" id="GO:0030245">
    <property type="term" value="P:cellulose catabolic process"/>
    <property type="evidence" value="ECO:0007669"/>
    <property type="project" value="UniProtKB-UniPathway"/>
</dbReference>
<dbReference type="InterPro" id="IPR017853">
    <property type="entry name" value="GH"/>
</dbReference>